<protein>
    <submittedName>
        <fullName evidence="1">Uncharacterized protein</fullName>
    </submittedName>
</protein>
<dbReference type="EMBL" id="FNKK01000002">
    <property type="protein sequence ID" value="SDQ72161.1"/>
    <property type="molecule type" value="Genomic_DNA"/>
</dbReference>
<keyword evidence="2" id="KW-1185">Reference proteome</keyword>
<name>A0A1H1D6K2_9ACTN</name>
<sequence>MIRLMENLRSPFYRVGPPSAWEGRAHHMMRLIRQDLATPLAPDEFDGPVGSE</sequence>
<dbReference type="STRING" id="35622.SAMN04489764_1849"/>
<evidence type="ECO:0000313" key="1">
    <source>
        <dbReference type="EMBL" id="SDQ72161.1"/>
    </source>
</evidence>
<proteinExistence type="predicted"/>
<reference evidence="1 2" key="1">
    <citation type="submission" date="2016-10" db="EMBL/GenBank/DDBJ databases">
        <authorList>
            <person name="de Groot N.N."/>
        </authorList>
    </citation>
    <scope>NUCLEOTIDE SEQUENCE [LARGE SCALE GENOMIC DNA]</scope>
    <source>
        <strain evidence="1 2">DSM 43794</strain>
    </source>
</reference>
<dbReference type="Proteomes" id="UP000217103">
    <property type="component" value="Unassembled WGS sequence"/>
</dbReference>
<accession>A0A1H1D6K2</accession>
<gene>
    <name evidence="1" type="ORF">SAMN04489764_1849</name>
</gene>
<dbReference type="RefSeq" id="WP_165634751.1">
    <property type="nucleotide sequence ID" value="NZ_FNKK01000002.1"/>
</dbReference>
<dbReference type="AlphaFoldDB" id="A0A1H1D6K2"/>
<evidence type="ECO:0000313" key="2">
    <source>
        <dbReference type="Proteomes" id="UP000217103"/>
    </source>
</evidence>
<organism evidence="1 2">
    <name type="scientific">Thermostaphylospora chromogena</name>
    <dbReference type="NCBI Taxonomy" id="35622"/>
    <lineage>
        <taxon>Bacteria</taxon>
        <taxon>Bacillati</taxon>
        <taxon>Actinomycetota</taxon>
        <taxon>Actinomycetes</taxon>
        <taxon>Streptosporangiales</taxon>
        <taxon>Thermomonosporaceae</taxon>
        <taxon>Thermostaphylospora</taxon>
    </lineage>
</organism>